<dbReference type="SUPFAM" id="SSF53474">
    <property type="entry name" value="alpha/beta-Hydrolases"/>
    <property type="match status" value="1"/>
</dbReference>
<reference evidence="3" key="1">
    <citation type="journal article" date="2019" name="Int. J. Syst. Evol. Microbiol.">
        <title>The Global Catalogue of Microorganisms (GCM) 10K type strain sequencing project: providing services to taxonomists for standard genome sequencing and annotation.</title>
        <authorList>
            <consortium name="The Broad Institute Genomics Platform"/>
            <consortium name="The Broad Institute Genome Sequencing Center for Infectious Disease"/>
            <person name="Wu L."/>
            <person name="Ma J."/>
        </authorList>
    </citation>
    <scope>NUCLEOTIDE SEQUENCE [LARGE SCALE GENOMIC DNA]</scope>
    <source>
        <strain evidence="3">KCTC 32514</strain>
    </source>
</reference>
<dbReference type="InterPro" id="IPR003140">
    <property type="entry name" value="PLipase/COase/thioEstase"/>
</dbReference>
<dbReference type="RefSeq" id="WP_194506908.1">
    <property type="nucleotide sequence ID" value="NZ_JADILU010000002.1"/>
</dbReference>
<dbReference type="Pfam" id="PF02230">
    <property type="entry name" value="Abhydrolase_2"/>
    <property type="match status" value="1"/>
</dbReference>
<protein>
    <submittedName>
        <fullName evidence="2">Alpha/beta hydrolase</fullName>
    </submittedName>
</protein>
<keyword evidence="3" id="KW-1185">Reference proteome</keyword>
<gene>
    <name evidence="2" type="ORF">ACFS29_19640</name>
</gene>
<keyword evidence="2" id="KW-0378">Hydrolase</keyword>
<sequence length="215" mass="24691">MNSTEKEISYSITNSYSTLNELTSSTKNVWFVCHGMGYLSRYFLRYFKGLNPEENYIIAPQAQSKYYSTPKFKHVGASWLTRENTAMDTENIMAYFDSIFEAEKISEGKNLIVLGYSQGVSVAMRYVANRQLQCSQLVLHSGGIPKELKKEDFDFFNGKAKLVYGDKDEYLNDERMKEELQKAKNLFGSHLEIIPFEGVHEVNTQLIGNLVKNKK</sequence>
<dbReference type="EMBL" id="JBHUOS010000016">
    <property type="protein sequence ID" value="MFD2917876.1"/>
    <property type="molecule type" value="Genomic_DNA"/>
</dbReference>
<accession>A0ABW5ZZ73</accession>
<evidence type="ECO:0000313" key="3">
    <source>
        <dbReference type="Proteomes" id="UP001597548"/>
    </source>
</evidence>
<dbReference type="Proteomes" id="UP001597548">
    <property type="component" value="Unassembled WGS sequence"/>
</dbReference>
<proteinExistence type="predicted"/>
<dbReference type="Gene3D" id="3.40.50.1820">
    <property type="entry name" value="alpha/beta hydrolase"/>
    <property type="match status" value="1"/>
</dbReference>
<feature type="domain" description="Phospholipase/carboxylesterase/thioesterase" evidence="1">
    <location>
        <begin position="26"/>
        <end position="201"/>
    </location>
</feature>
<comment type="caution">
    <text evidence="2">The sequence shown here is derived from an EMBL/GenBank/DDBJ whole genome shotgun (WGS) entry which is preliminary data.</text>
</comment>
<name>A0ABW5ZZ73_9FLAO</name>
<organism evidence="2 3">
    <name type="scientific">Psychroserpens luteus</name>
    <dbReference type="NCBI Taxonomy" id="1434066"/>
    <lineage>
        <taxon>Bacteria</taxon>
        <taxon>Pseudomonadati</taxon>
        <taxon>Bacteroidota</taxon>
        <taxon>Flavobacteriia</taxon>
        <taxon>Flavobacteriales</taxon>
        <taxon>Flavobacteriaceae</taxon>
        <taxon>Psychroserpens</taxon>
    </lineage>
</organism>
<dbReference type="GO" id="GO:0016787">
    <property type="term" value="F:hydrolase activity"/>
    <property type="evidence" value="ECO:0007669"/>
    <property type="project" value="UniProtKB-KW"/>
</dbReference>
<dbReference type="InterPro" id="IPR029058">
    <property type="entry name" value="AB_hydrolase_fold"/>
</dbReference>
<evidence type="ECO:0000259" key="1">
    <source>
        <dbReference type="Pfam" id="PF02230"/>
    </source>
</evidence>
<evidence type="ECO:0000313" key="2">
    <source>
        <dbReference type="EMBL" id="MFD2917876.1"/>
    </source>
</evidence>